<dbReference type="InterPro" id="IPR000120">
    <property type="entry name" value="Amidase"/>
</dbReference>
<dbReference type="Pfam" id="PF01425">
    <property type="entry name" value="Amidase"/>
    <property type="match status" value="1"/>
</dbReference>
<comment type="caution">
    <text evidence="2">The sequence shown here is derived from an EMBL/GenBank/DDBJ whole genome shotgun (WGS) entry which is preliminary data.</text>
</comment>
<protein>
    <submittedName>
        <fullName evidence="2">Amidase</fullName>
    </submittedName>
</protein>
<dbReference type="EMBL" id="JAVHUY010000003">
    <property type="protein sequence ID" value="MDQ7903567.1"/>
    <property type="molecule type" value="Genomic_DNA"/>
</dbReference>
<feature type="domain" description="Amidase" evidence="1">
    <location>
        <begin position="29"/>
        <end position="448"/>
    </location>
</feature>
<sequence length="475" mass="49177">MPTALTGRRLPGVADLLAGYAAGTVTPRDAVEECLAVIDATEPALGAVVNLLAGAARAAADEATRRWRDGTARPLEGIPYGLKDTIDTAGVRTEYGSALHKGHVPERDAEVHRRLVDAGAVLVAKLATYELEAGKNGRTRNPFDLARNSGGSSSGPCASVGAGQLPLAIGSDAGGSIRVPAAWCGAVGLKPTYGRVSRRGAVSCSWTLGHLGPITRSARDAALALNAIAGHDPLDPYSADAPVDADYAARFDQDLTGVRVGVPENWFEEVCEPAVAVAVAAAREVLAAAGATLVPVALPLLRRINPDALKHLIVPAEAASLHEGYLDRIDEFGDGFRTLLLEGQLVAAPDYLRALRLRRAVQEELAAVFATVDALATPGSVVTAPLLDQDTTTVDGVEYPLTALVARTTSVFNVAGNPAVVVPCGADERGLPVSLQIATPPWREAECLRIADAYQARSRAGAAGGPGESGRSALT</sequence>
<dbReference type="SUPFAM" id="SSF75304">
    <property type="entry name" value="Amidase signature (AS) enzymes"/>
    <property type="match status" value="1"/>
</dbReference>
<evidence type="ECO:0000313" key="2">
    <source>
        <dbReference type="EMBL" id="MDQ7903567.1"/>
    </source>
</evidence>
<evidence type="ECO:0000313" key="3">
    <source>
        <dbReference type="Proteomes" id="UP001230908"/>
    </source>
</evidence>
<evidence type="ECO:0000259" key="1">
    <source>
        <dbReference type="Pfam" id="PF01425"/>
    </source>
</evidence>
<organism evidence="2 3">
    <name type="scientific">Phytohabitans maris</name>
    <dbReference type="NCBI Taxonomy" id="3071409"/>
    <lineage>
        <taxon>Bacteria</taxon>
        <taxon>Bacillati</taxon>
        <taxon>Actinomycetota</taxon>
        <taxon>Actinomycetes</taxon>
        <taxon>Micromonosporales</taxon>
        <taxon>Micromonosporaceae</taxon>
    </lineage>
</organism>
<dbReference type="PANTHER" id="PTHR11895">
    <property type="entry name" value="TRANSAMIDASE"/>
    <property type="match status" value="1"/>
</dbReference>
<dbReference type="InterPro" id="IPR023631">
    <property type="entry name" value="Amidase_dom"/>
</dbReference>
<dbReference type="InterPro" id="IPR036928">
    <property type="entry name" value="AS_sf"/>
</dbReference>
<dbReference type="Gene3D" id="3.90.1300.10">
    <property type="entry name" value="Amidase signature (AS) domain"/>
    <property type="match status" value="1"/>
</dbReference>
<dbReference type="RefSeq" id="WP_308710846.1">
    <property type="nucleotide sequence ID" value="NZ_JAVHUY010000003.1"/>
</dbReference>
<accession>A0ABU0Z946</accession>
<proteinExistence type="predicted"/>
<name>A0ABU0Z946_9ACTN</name>
<dbReference type="Proteomes" id="UP001230908">
    <property type="component" value="Unassembled WGS sequence"/>
</dbReference>
<gene>
    <name evidence="2" type="ORF">RB614_03440</name>
</gene>
<keyword evidence="3" id="KW-1185">Reference proteome</keyword>
<reference evidence="2 3" key="1">
    <citation type="submission" date="2023-08" db="EMBL/GenBank/DDBJ databases">
        <title>Phytohabitans sansha sp. nov., isolated from marine sediment.</title>
        <authorList>
            <person name="Zhao Y."/>
            <person name="Yi K."/>
        </authorList>
    </citation>
    <scope>NUCLEOTIDE SEQUENCE [LARGE SCALE GENOMIC DNA]</scope>
    <source>
        <strain evidence="2 3">ZYX-F-186</strain>
    </source>
</reference>
<dbReference type="PANTHER" id="PTHR11895:SF67">
    <property type="entry name" value="AMIDASE DOMAIN-CONTAINING PROTEIN"/>
    <property type="match status" value="1"/>
</dbReference>